<dbReference type="InterPro" id="IPR036465">
    <property type="entry name" value="vWFA_dom_sf"/>
</dbReference>
<dbReference type="InterPro" id="IPR002035">
    <property type="entry name" value="VWF_A"/>
</dbReference>
<dbReference type="AlphaFoldDB" id="A0A2P8HH03"/>
<dbReference type="Proteomes" id="UP000240971">
    <property type="component" value="Unassembled WGS sequence"/>
</dbReference>
<dbReference type="OrthoDB" id="656167at2"/>
<dbReference type="Pfam" id="PF13519">
    <property type="entry name" value="VWA_2"/>
    <property type="match status" value="1"/>
</dbReference>
<dbReference type="EMBL" id="PYAW01000004">
    <property type="protein sequence ID" value="PSL45489.1"/>
    <property type="molecule type" value="Genomic_DNA"/>
</dbReference>
<dbReference type="InterPro" id="IPR052989">
    <property type="entry name" value="Mg-chelatase_DI-like"/>
</dbReference>
<protein>
    <submittedName>
        <fullName evidence="2">von Willebrand factor type A domain-containing protein</fullName>
    </submittedName>
</protein>
<accession>A0A2P8HH03</accession>
<evidence type="ECO:0000313" key="2">
    <source>
        <dbReference type="EMBL" id="PSL45489.1"/>
    </source>
</evidence>
<feature type="domain" description="VWFA" evidence="1">
    <location>
        <begin position="79"/>
        <end position="198"/>
    </location>
</feature>
<evidence type="ECO:0000259" key="1">
    <source>
        <dbReference type="PROSITE" id="PS50234"/>
    </source>
</evidence>
<dbReference type="RefSeq" id="WP_106529819.1">
    <property type="nucleotide sequence ID" value="NZ_PYAW01000004.1"/>
</dbReference>
<dbReference type="PANTHER" id="PTHR35023:SF1">
    <property type="entry name" value="MG-PROTOPORPHYRIN IX CHELATASE"/>
    <property type="match status" value="1"/>
</dbReference>
<dbReference type="Gene3D" id="3.40.50.410">
    <property type="entry name" value="von Willebrand factor, type A domain"/>
    <property type="match status" value="1"/>
</dbReference>
<sequence>MQEYLFQASAVTAQMPLKAGQKAARKGMAARLPEAAKMITSGAGGHTLTRNLVATVKHYLVHNTFELKYTSTQHRSQLRLLLIVDTSASMAADQQISLVKGLIADMMQRYQHRQPQISVIALSHGRADIIVPPTNDAALVTDILAQLYTGGKTNLTAGFEQVLQTIDRQQGLHDHQLYLFTDGRINAGNTPQPFEEAITFFHTHLKQLAKQTSIINTETGYPRLGMAVTLAERLGCHVFEPEY</sequence>
<organism evidence="2 3">
    <name type="scientific">Chitinophaga niastensis</name>
    <dbReference type="NCBI Taxonomy" id="536980"/>
    <lineage>
        <taxon>Bacteria</taxon>
        <taxon>Pseudomonadati</taxon>
        <taxon>Bacteroidota</taxon>
        <taxon>Chitinophagia</taxon>
        <taxon>Chitinophagales</taxon>
        <taxon>Chitinophagaceae</taxon>
        <taxon>Chitinophaga</taxon>
    </lineage>
</organism>
<dbReference type="SMART" id="SM00327">
    <property type="entry name" value="VWA"/>
    <property type="match status" value="1"/>
</dbReference>
<dbReference type="SUPFAM" id="SSF53300">
    <property type="entry name" value="vWA-like"/>
    <property type="match status" value="1"/>
</dbReference>
<name>A0A2P8HH03_CHINA</name>
<evidence type="ECO:0000313" key="3">
    <source>
        <dbReference type="Proteomes" id="UP000240971"/>
    </source>
</evidence>
<proteinExistence type="predicted"/>
<dbReference type="PANTHER" id="PTHR35023">
    <property type="entry name" value="CHELATASE-RELATED"/>
    <property type="match status" value="1"/>
</dbReference>
<dbReference type="PROSITE" id="PS50234">
    <property type="entry name" value="VWFA"/>
    <property type="match status" value="1"/>
</dbReference>
<gene>
    <name evidence="2" type="ORF">CLV51_104193</name>
</gene>
<keyword evidence="3" id="KW-1185">Reference proteome</keyword>
<reference evidence="2 3" key="1">
    <citation type="submission" date="2018-03" db="EMBL/GenBank/DDBJ databases">
        <title>Genomic Encyclopedia of Archaeal and Bacterial Type Strains, Phase II (KMG-II): from individual species to whole genera.</title>
        <authorList>
            <person name="Goeker M."/>
        </authorList>
    </citation>
    <scope>NUCLEOTIDE SEQUENCE [LARGE SCALE GENOMIC DNA]</scope>
    <source>
        <strain evidence="2 3">DSM 24859</strain>
    </source>
</reference>
<comment type="caution">
    <text evidence="2">The sequence shown here is derived from an EMBL/GenBank/DDBJ whole genome shotgun (WGS) entry which is preliminary data.</text>
</comment>